<dbReference type="InterPro" id="IPR055077">
    <property type="entry name" value="BRCA2_TR2"/>
</dbReference>
<dbReference type="EMBL" id="WNTK01000001">
    <property type="protein sequence ID" value="KAG9491932.1"/>
    <property type="molecule type" value="Genomic_DNA"/>
</dbReference>
<organism evidence="4 5">
    <name type="scientific">Eleutherodactylus coqui</name>
    <name type="common">Puerto Rican coqui</name>
    <dbReference type="NCBI Taxonomy" id="57060"/>
    <lineage>
        <taxon>Eukaryota</taxon>
        <taxon>Metazoa</taxon>
        <taxon>Chordata</taxon>
        <taxon>Craniata</taxon>
        <taxon>Vertebrata</taxon>
        <taxon>Euteleostomi</taxon>
        <taxon>Amphibia</taxon>
        <taxon>Batrachia</taxon>
        <taxon>Anura</taxon>
        <taxon>Neobatrachia</taxon>
        <taxon>Hyloidea</taxon>
        <taxon>Eleutherodactylidae</taxon>
        <taxon>Eleutherodactylinae</taxon>
        <taxon>Eleutherodactylus</taxon>
        <taxon>Eleutherodactylus</taxon>
    </lineage>
</organism>
<sequence length="436" mass="48542">MFPLSQSCLSSDQLRALNHHRQLLNDKRHAEIQAEFRKAVESSEQEAGSGARRDVTPVWKMRIVDYKDQDSASGKCDAAAVQLTATKKTQFQQLQPLQHILQQIYTERQVTEFSQFLEPHFTADYGEVDVVGLIISTQQKPGAAPLVYLSDEMCNVMALKFNTDLGQLALEELTRPCGFIAAANLRWRSEYISGVPVVFAGELSFIAANPKEHHLQKAIQKLRQSIQSVPEFCREIENKLMNILQTRNPQERVSFLELRSHVAAASKSSINNPKMLKLMATPDRSNTVLSTSILTDPKTCKKMKGLDYLGRIPSPAPLTPMGTLPSPSLQRAFRPPRSLHKEDSPCTKTSLNTDSCTPSKLEEGFVTDEELAMIDTQALVLGLEGGSKRSAQQKTEETQKKSPTINCPASEEAQKTQEVGPAPFQGRLCRKRKAKP</sequence>
<dbReference type="GO" id="GO:0006355">
    <property type="term" value="P:regulation of DNA-templated transcription"/>
    <property type="evidence" value="ECO:0007669"/>
    <property type="project" value="TreeGrafter"/>
</dbReference>
<feature type="region of interest" description="Disordered" evidence="1">
    <location>
        <begin position="330"/>
        <end position="357"/>
    </location>
</feature>
<comment type="caution">
    <text evidence="4">The sequence shown here is derived from an EMBL/GenBank/DDBJ whole genome shotgun (WGS) entry which is preliminary data.</text>
</comment>
<gene>
    <name evidence="4" type="ORF">GDO78_000436</name>
</gene>
<dbReference type="AlphaFoldDB" id="A0A8J6KGA9"/>
<dbReference type="InterPro" id="IPR012340">
    <property type="entry name" value="NA-bd_OB-fold"/>
</dbReference>
<dbReference type="Gene3D" id="6.10.70.10">
    <property type="match status" value="1"/>
</dbReference>
<evidence type="ECO:0000313" key="5">
    <source>
        <dbReference type="Proteomes" id="UP000770717"/>
    </source>
</evidence>
<dbReference type="SUPFAM" id="SSF50249">
    <property type="entry name" value="Nucleic acid-binding proteins"/>
    <property type="match status" value="1"/>
</dbReference>
<keyword evidence="5" id="KW-1185">Reference proteome</keyword>
<dbReference type="SUPFAM" id="SSF81878">
    <property type="entry name" value="BRCA2 tower domain"/>
    <property type="match status" value="1"/>
</dbReference>
<dbReference type="OrthoDB" id="21095at2759"/>
<evidence type="ECO:0000259" key="3">
    <source>
        <dbReference type="Pfam" id="PF22687"/>
    </source>
</evidence>
<dbReference type="Pfam" id="PF22687">
    <property type="entry name" value="BRCA2_TR2"/>
    <property type="match status" value="1"/>
</dbReference>
<feature type="domain" description="BRCA2 OB3" evidence="2">
    <location>
        <begin position="108"/>
        <end position="245"/>
    </location>
</feature>
<dbReference type="Pfam" id="PF09104">
    <property type="entry name" value="BRCA-2_OB3"/>
    <property type="match status" value="1"/>
</dbReference>
<reference evidence="4" key="1">
    <citation type="thesis" date="2020" institute="ProQuest LLC" country="789 East Eisenhower Parkway, Ann Arbor, MI, USA">
        <title>Comparative Genomics and Chromosome Evolution.</title>
        <authorList>
            <person name="Mudd A.B."/>
        </authorList>
    </citation>
    <scope>NUCLEOTIDE SEQUENCE</scope>
    <source>
        <strain evidence="4">HN-11 Male</strain>
        <tissue evidence="4">Kidney and liver</tissue>
    </source>
</reference>
<evidence type="ECO:0000256" key="1">
    <source>
        <dbReference type="SAM" id="MobiDB-lite"/>
    </source>
</evidence>
<dbReference type="GO" id="GO:0000724">
    <property type="term" value="P:double-strand break repair via homologous recombination"/>
    <property type="evidence" value="ECO:0007669"/>
    <property type="project" value="InterPro"/>
</dbReference>
<dbReference type="PANTHER" id="PTHR11289:SF0">
    <property type="entry name" value="BREAST CANCER TYPE 2 SUSCEPTIBILITY PROTEIN"/>
    <property type="match status" value="1"/>
</dbReference>
<dbReference type="Gene3D" id="2.40.50.140">
    <property type="entry name" value="Nucleic acid-binding proteins"/>
    <property type="match status" value="1"/>
</dbReference>
<accession>A0A8J6KGA9</accession>
<dbReference type="PANTHER" id="PTHR11289">
    <property type="entry name" value="BREAST CANCER TYPE 2 SUSCEPTIBILITY PROTEIN BRCA2"/>
    <property type="match status" value="1"/>
</dbReference>
<dbReference type="InterPro" id="IPR015525">
    <property type="entry name" value="BRCA2"/>
</dbReference>
<evidence type="ECO:0000259" key="2">
    <source>
        <dbReference type="Pfam" id="PF09104"/>
    </source>
</evidence>
<feature type="compositionally biased region" description="Polar residues" evidence="1">
    <location>
        <begin position="346"/>
        <end position="357"/>
    </location>
</feature>
<dbReference type="InterPro" id="IPR015188">
    <property type="entry name" value="BRCA2_OB_3"/>
</dbReference>
<proteinExistence type="predicted"/>
<feature type="region of interest" description="Disordered" evidence="1">
    <location>
        <begin position="386"/>
        <end position="436"/>
    </location>
</feature>
<name>A0A8J6KGA9_ELECQ</name>
<dbReference type="Proteomes" id="UP000770717">
    <property type="component" value="Unassembled WGS sequence"/>
</dbReference>
<feature type="domain" description="BRCA2 TR2" evidence="3">
    <location>
        <begin position="295"/>
        <end position="361"/>
    </location>
</feature>
<dbReference type="GO" id="GO:0005634">
    <property type="term" value="C:nucleus"/>
    <property type="evidence" value="ECO:0007669"/>
    <property type="project" value="TreeGrafter"/>
</dbReference>
<protein>
    <submittedName>
        <fullName evidence="4">Uncharacterized protein</fullName>
    </submittedName>
</protein>
<evidence type="ECO:0000313" key="4">
    <source>
        <dbReference type="EMBL" id="KAG9491932.1"/>
    </source>
</evidence>